<dbReference type="RefSeq" id="WP_097150500.1">
    <property type="nucleotide sequence ID" value="NZ_OBQC01000013.1"/>
</dbReference>
<organism evidence="6 7">
    <name type="scientific">Ureibacillus acetophenoni</name>
    <dbReference type="NCBI Taxonomy" id="614649"/>
    <lineage>
        <taxon>Bacteria</taxon>
        <taxon>Bacillati</taxon>
        <taxon>Bacillota</taxon>
        <taxon>Bacilli</taxon>
        <taxon>Bacillales</taxon>
        <taxon>Caryophanaceae</taxon>
        <taxon>Ureibacillus</taxon>
    </lineage>
</organism>
<proteinExistence type="inferred from homology"/>
<evidence type="ECO:0000256" key="3">
    <source>
        <dbReference type="ARBA" id="ARBA00023125"/>
    </source>
</evidence>
<feature type="domain" description="HTH lysR-type" evidence="5">
    <location>
        <begin position="1"/>
        <end position="58"/>
    </location>
</feature>
<comment type="similarity">
    <text evidence="1">Belongs to the LysR transcriptional regulatory family.</text>
</comment>
<dbReference type="InterPro" id="IPR036388">
    <property type="entry name" value="WH-like_DNA-bd_sf"/>
</dbReference>
<evidence type="ECO:0000256" key="4">
    <source>
        <dbReference type="ARBA" id="ARBA00023163"/>
    </source>
</evidence>
<dbReference type="Proteomes" id="UP000219252">
    <property type="component" value="Unassembled WGS sequence"/>
</dbReference>
<dbReference type="Pfam" id="PF00126">
    <property type="entry name" value="HTH_1"/>
    <property type="match status" value="1"/>
</dbReference>
<dbReference type="InterPro" id="IPR036390">
    <property type="entry name" value="WH_DNA-bd_sf"/>
</dbReference>
<keyword evidence="4" id="KW-0804">Transcription</keyword>
<dbReference type="GO" id="GO:0000976">
    <property type="term" value="F:transcription cis-regulatory region binding"/>
    <property type="evidence" value="ECO:0007669"/>
    <property type="project" value="TreeGrafter"/>
</dbReference>
<evidence type="ECO:0000259" key="5">
    <source>
        <dbReference type="PROSITE" id="PS50931"/>
    </source>
</evidence>
<keyword evidence="2" id="KW-0805">Transcription regulation</keyword>
<dbReference type="Gene3D" id="3.40.190.290">
    <property type="match status" value="1"/>
</dbReference>
<dbReference type="PANTHER" id="PTHR30126">
    <property type="entry name" value="HTH-TYPE TRANSCRIPTIONAL REGULATOR"/>
    <property type="match status" value="1"/>
</dbReference>
<dbReference type="FunFam" id="1.10.10.10:FF:000001">
    <property type="entry name" value="LysR family transcriptional regulator"/>
    <property type="match status" value="1"/>
</dbReference>
<dbReference type="PROSITE" id="PS50931">
    <property type="entry name" value="HTH_LYSR"/>
    <property type="match status" value="1"/>
</dbReference>
<dbReference type="InterPro" id="IPR005119">
    <property type="entry name" value="LysR_subst-bd"/>
</dbReference>
<keyword evidence="7" id="KW-1185">Reference proteome</keyword>
<dbReference type="OrthoDB" id="9803735at2"/>
<dbReference type="SUPFAM" id="SSF46785">
    <property type="entry name" value="Winged helix' DNA-binding domain"/>
    <property type="match status" value="1"/>
</dbReference>
<gene>
    <name evidence="6" type="ORF">SAMN05877842_11326</name>
</gene>
<evidence type="ECO:0000256" key="1">
    <source>
        <dbReference type="ARBA" id="ARBA00009437"/>
    </source>
</evidence>
<evidence type="ECO:0000256" key="2">
    <source>
        <dbReference type="ARBA" id="ARBA00023015"/>
    </source>
</evidence>
<evidence type="ECO:0000313" key="6">
    <source>
        <dbReference type="EMBL" id="SOC42535.1"/>
    </source>
</evidence>
<dbReference type="SUPFAM" id="SSF53850">
    <property type="entry name" value="Periplasmic binding protein-like II"/>
    <property type="match status" value="1"/>
</dbReference>
<reference evidence="7" key="1">
    <citation type="submission" date="2017-08" db="EMBL/GenBank/DDBJ databases">
        <authorList>
            <person name="Varghese N."/>
            <person name="Submissions S."/>
        </authorList>
    </citation>
    <scope>NUCLEOTIDE SEQUENCE [LARGE SCALE GENOMIC DNA]</scope>
    <source>
        <strain evidence="7">JC23</strain>
    </source>
</reference>
<keyword evidence="3" id="KW-0238">DNA-binding</keyword>
<dbReference type="CDD" id="cd05466">
    <property type="entry name" value="PBP2_LTTR_substrate"/>
    <property type="match status" value="1"/>
</dbReference>
<dbReference type="Gene3D" id="1.10.10.10">
    <property type="entry name" value="Winged helix-like DNA-binding domain superfamily/Winged helix DNA-binding domain"/>
    <property type="match status" value="1"/>
</dbReference>
<dbReference type="PANTHER" id="PTHR30126:SF64">
    <property type="entry name" value="HTH-TYPE TRANSCRIPTIONAL REGULATOR CITR"/>
    <property type="match status" value="1"/>
</dbReference>
<dbReference type="EMBL" id="OBQC01000013">
    <property type="protein sequence ID" value="SOC42535.1"/>
    <property type="molecule type" value="Genomic_DNA"/>
</dbReference>
<sequence>MEIKWLKSFVTAVECGNFRLAAEKLYISQPSITVHIHQLEESLQISLYERNHTQLTLTDEGQYYYYLAKDILKKIEDSKRKLSLYSVQKRTLLKVAISPILVETNLPNILFQFTLRNPNFEIQIIVEDSKYMDEIILKDEVNLAIGIGTSKQTIIHSEKLCSSPMQLIYPKGQDSSTSKRLIQLEDLFERYPLFTGHLDEAVSFEAQLELHFPTMRKMNISQSYIVKQFVKDGLGMAFLPNFIVYQEAKNGLYNIFHFDRFLLPTIDLYIRHIKENEKITPLLETIRNSYNSIK</sequence>
<name>A0A285UKW0_9BACL</name>
<dbReference type="GO" id="GO:0003700">
    <property type="term" value="F:DNA-binding transcription factor activity"/>
    <property type="evidence" value="ECO:0007669"/>
    <property type="project" value="InterPro"/>
</dbReference>
<dbReference type="Pfam" id="PF03466">
    <property type="entry name" value="LysR_substrate"/>
    <property type="match status" value="1"/>
</dbReference>
<dbReference type="PRINTS" id="PR00039">
    <property type="entry name" value="HTHLYSR"/>
</dbReference>
<accession>A0A285UKW0</accession>
<protein>
    <submittedName>
        <fullName evidence="6">LysR family transcriptional repressor of citA</fullName>
    </submittedName>
</protein>
<evidence type="ECO:0000313" key="7">
    <source>
        <dbReference type="Proteomes" id="UP000219252"/>
    </source>
</evidence>
<dbReference type="InterPro" id="IPR000847">
    <property type="entry name" value="LysR_HTH_N"/>
</dbReference>
<dbReference type="AlphaFoldDB" id="A0A285UKW0"/>